<gene>
    <name evidence="1" type="ORF">BRYFOR_08625</name>
</gene>
<comment type="caution">
    <text evidence="1">The sequence shown here is derived from an EMBL/GenBank/DDBJ whole genome shotgun (WGS) entry which is preliminary data.</text>
</comment>
<proteinExistence type="predicted"/>
<dbReference type="EMBL" id="ACCL02000019">
    <property type="protein sequence ID" value="EET59311.1"/>
    <property type="molecule type" value="Genomic_DNA"/>
</dbReference>
<evidence type="ECO:0000313" key="2">
    <source>
        <dbReference type="Proteomes" id="UP000005561"/>
    </source>
</evidence>
<accession>C6LIZ1</accession>
<dbReference type="AlphaFoldDB" id="C6LIZ1"/>
<dbReference type="Proteomes" id="UP000005561">
    <property type="component" value="Unassembled WGS sequence"/>
</dbReference>
<keyword evidence="2" id="KW-1185">Reference proteome</keyword>
<reference evidence="1" key="1">
    <citation type="submission" date="2009-07" db="EMBL/GenBank/DDBJ databases">
        <authorList>
            <person name="Weinstock G."/>
            <person name="Sodergren E."/>
            <person name="Clifton S."/>
            <person name="Fulton L."/>
            <person name="Fulton B."/>
            <person name="Courtney L."/>
            <person name="Fronick C."/>
            <person name="Harrison M."/>
            <person name="Strong C."/>
            <person name="Farmer C."/>
            <person name="Delahaunty K."/>
            <person name="Markovic C."/>
            <person name="Hall O."/>
            <person name="Minx P."/>
            <person name="Tomlinson C."/>
            <person name="Mitreva M."/>
            <person name="Nelson J."/>
            <person name="Hou S."/>
            <person name="Wollam A."/>
            <person name="Pepin K.H."/>
            <person name="Johnson M."/>
            <person name="Bhonagiri V."/>
            <person name="Nash W.E."/>
            <person name="Warren W."/>
            <person name="Chinwalla A."/>
            <person name="Mardis E.R."/>
            <person name="Wilson R.K."/>
        </authorList>
    </citation>
    <scope>NUCLEOTIDE SEQUENCE [LARGE SCALE GENOMIC DNA]</scope>
    <source>
        <strain evidence="1">DSM 14469</strain>
    </source>
</reference>
<name>C6LIZ1_9FIRM</name>
<organism evidence="1 2">
    <name type="scientific">Marvinbryantia formatexigens DSM 14469</name>
    <dbReference type="NCBI Taxonomy" id="478749"/>
    <lineage>
        <taxon>Bacteria</taxon>
        <taxon>Bacillati</taxon>
        <taxon>Bacillota</taxon>
        <taxon>Clostridia</taxon>
        <taxon>Lachnospirales</taxon>
        <taxon>Lachnospiraceae</taxon>
        <taxon>Marvinbryantia</taxon>
    </lineage>
</organism>
<sequence>MIWVIGEENNAALCLHGCDRVASALPHGGQLPGNWKITADIT</sequence>
<evidence type="ECO:0000313" key="1">
    <source>
        <dbReference type="EMBL" id="EET59311.1"/>
    </source>
</evidence>
<protein>
    <submittedName>
        <fullName evidence="1">Uncharacterized protein</fullName>
    </submittedName>
</protein>